<keyword evidence="1" id="KW-1133">Transmembrane helix</keyword>
<dbReference type="Pfam" id="PF00892">
    <property type="entry name" value="EamA"/>
    <property type="match status" value="2"/>
</dbReference>
<sequence length="299" mass="32195">MKPECEEAPSLPPTLGLALAMLIIGTVGAFATEAGLDPVTTVFWRCVFATIFLGTWCFARGHLPDRSLSCWGLAIATLGGVCMVLSWVAFFAGFAMTTIATTTIVYHIQPFFVVLFGILFLKERVTLFQLMWMFGAFLGVVLASGVTATPLSISERWFSGIGLTLVAALLYAVATILAKQLRAQRPEVTAFCQTLAGIILLVPFAGTSIPPASWGWLIGIGVLHTGIAYVLMYASYPRLSTPAIGVLTFIYPLVAILIDWSIYDHALGWSQGVGLVLIVISTLGFKLGWRVPLRASQSA</sequence>
<name>A0ABT6AFQ1_9BURK</name>
<organism evidence="3 4">
    <name type="scientific">Cupriavidus basilensis</name>
    <dbReference type="NCBI Taxonomy" id="68895"/>
    <lineage>
        <taxon>Bacteria</taxon>
        <taxon>Pseudomonadati</taxon>
        <taxon>Pseudomonadota</taxon>
        <taxon>Betaproteobacteria</taxon>
        <taxon>Burkholderiales</taxon>
        <taxon>Burkholderiaceae</taxon>
        <taxon>Cupriavidus</taxon>
    </lineage>
</organism>
<keyword evidence="1" id="KW-0812">Transmembrane</keyword>
<keyword evidence="4" id="KW-1185">Reference proteome</keyword>
<feature type="transmembrane region" description="Helical" evidence="1">
    <location>
        <begin position="42"/>
        <end position="59"/>
    </location>
</feature>
<gene>
    <name evidence="3" type="ORF">P3W85_00440</name>
</gene>
<feature type="domain" description="EamA" evidence="2">
    <location>
        <begin position="16"/>
        <end position="144"/>
    </location>
</feature>
<dbReference type="RefSeq" id="WP_276263311.1">
    <property type="nucleotide sequence ID" value="NZ_JARJLM010000006.1"/>
</dbReference>
<dbReference type="InterPro" id="IPR037185">
    <property type="entry name" value="EmrE-like"/>
</dbReference>
<feature type="transmembrane region" description="Helical" evidence="1">
    <location>
        <begin position="130"/>
        <end position="151"/>
    </location>
</feature>
<dbReference type="SUPFAM" id="SSF103481">
    <property type="entry name" value="Multidrug resistance efflux transporter EmrE"/>
    <property type="match status" value="2"/>
</dbReference>
<dbReference type="InterPro" id="IPR000620">
    <property type="entry name" value="EamA_dom"/>
</dbReference>
<evidence type="ECO:0000313" key="4">
    <source>
        <dbReference type="Proteomes" id="UP001216674"/>
    </source>
</evidence>
<feature type="transmembrane region" description="Helical" evidence="1">
    <location>
        <begin position="269"/>
        <end position="289"/>
    </location>
</feature>
<dbReference type="PANTHER" id="PTHR22911">
    <property type="entry name" value="ACYL-MALONYL CONDENSING ENZYME-RELATED"/>
    <property type="match status" value="1"/>
</dbReference>
<accession>A0ABT6AFQ1</accession>
<feature type="transmembrane region" description="Helical" evidence="1">
    <location>
        <begin position="71"/>
        <end position="92"/>
    </location>
</feature>
<feature type="transmembrane region" description="Helical" evidence="1">
    <location>
        <begin position="190"/>
        <end position="209"/>
    </location>
</feature>
<protein>
    <submittedName>
        <fullName evidence="3">DMT family transporter</fullName>
    </submittedName>
</protein>
<feature type="transmembrane region" description="Helical" evidence="1">
    <location>
        <begin position="157"/>
        <end position="178"/>
    </location>
</feature>
<keyword evidence="1" id="KW-0472">Membrane</keyword>
<feature type="transmembrane region" description="Helical" evidence="1">
    <location>
        <begin position="104"/>
        <end position="121"/>
    </location>
</feature>
<evidence type="ECO:0000313" key="3">
    <source>
        <dbReference type="EMBL" id="MDF3831436.1"/>
    </source>
</evidence>
<evidence type="ECO:0000259" key="2">
    <source>
        <dbReference type="Pfam" id="PF00892"/>
    </source>
</evidence>
<dbReference type="PANTHER" id="PTHR22911:SF102">
    <property type="entry name" value="MEMBRANE PROTEIN"/>
    <property type="match status" value="1"/>
</dbReference>
<evidence type="ECO:0000256" key="1">
    <source>
        <dbReference type="SAM" id="Phobius"/>
    </source>
</evidence>
<feature type="transmembrane region" description="Helical" evidence="1">
    <location>
        <begin position="215"/>
        <end position="236"/>
    </location>
</feature>
<feature type="transmembrane region" description="Helical" evidence="1">
    <location>
        <begin position="12"/>
        <end position="30"/>
    </location>
</feature>
<dbReference type="EMBL" id="JARJLM010000006">
    <property type="protein sequence ID" value="MDF3831436.1"/>
    <property type="molecule type" value="Genomic_DNA"/>
</dbReference>
<proteinExistence type="predicted"/>
<feature type="domain" description="EamA" evidence="2">
    <location>
        <begin position="159"/>
        <end position="283"/>
    </location>
</feature>
<dbReference type="Proteomes" id="UP001216674">
    <property type="component" value="Unassembled WGS sequence"/>
</dbReference>
<reference evidence="3 4" key="1">
    <citation type="submission" date="2023-03" db="EMBL/GenBank/DDBJ databases">
        <title>Draft assemblies of triclosan tolerant bacteria isolated from returned activated sludge.</title>
        <authorList>
            <person name="Van Hamelsveld S."/>
        </authorList>
    </citation>
    <scope>NUCLEOTIDE SEQUENCE [LARGE SCALE GENOMIC DNA]</scope>
    <source>
        <strain evidence="3 4">GW210010_S58</strain>
    </source>
</reference>
<comment type="caution">
    <text evidence="3">The sequence shown here is derived from an EMBL/GenBank/DDBJ whole genome shotgun (WGS) entry which is preliminary data.</text>
</comment>
<feature type="transmembrane region" description="Helical" evidence="1">
    <location>
        <begin position="243"/>
        <end position="263"/>
    </location>
</feature>